<dbReference type="eggNOG" id="KOG1339">
    <property type="taxonomic scope" value="Eukaryota"/>
</dbReference>
<keyword evidence="4" id="KW-0064">Aspartyl protease</keyword>
<feature type="compositionally biased region" description="Polar residues" evidence="8">
    <location>
        <begin position="1467"/>
        <end position="1497"/>
    </location>
</feature>
<feature type="compositionally biased region" description="Polar residues" evidence="8">
    <location>
        <begin position="1442"/>
        <end position="1456"/>
    </location>
</feature>
<feature type="compositionally biased region" description="Pro residues" evidence="8">
    <location>
        <begin position="796"/>
        <end position="806"/>
    </location>
</feature>
<feature type="compositionally biased region" description="Polar residues" evidence="8">
    <location>
        <begin position="188"/>
        <end position="217"/>
    </location>
</feature>
<dbReference type="OrthoDB" id="3946545at2759"/>
<dbReference type="PRINTS" id="PR00792">
    <property type="entry name" value="PEPSIN"/>
</dbReference>
<feature type="compositionally biased region" description="Pro residues" evidence="8">
    <location>
        <begin position="143"/>
        <end position="161"/>
    </location>
</feature>
<dbReference type="PANTHER" id="PTHR47965">
    <property type="entry name" value="ASPARTYL PROTEASE-RELATED"/>
    <property type="match status" value="1"/>
</dbReference>
<feature type="compositionally biased region" description="Low complexity" evidence="8">
    <location>
        <begin position="1604"/>
        <end position="1617"/>
    </location>
</feature>
<feature type="active site" evidence="7">
    <location>
        <position position="616"/>
    </location>
</feature>
<keyword evidence="11" id="KW-1185">Reference proteome</keyword>
<evidence type="ECO:0000256" key="8">
    <source>
        <dbReference type="SAM" id="MobiDB-lite"/>
    </source>
</evidence>
<sequence>MGLSQLSTTPLPPKTRNLIRGSPTLQVPIDRLRLAMQAYGLLTKKEEEEKPVEVVSGVQTMRTLHSHGLGNRVSACRAPLSLDTSPVRSIVDRRGRDKTRFLRTDDGPKTGTPRDLERGAKEYGNKPARPGPGPGHDPLFPLLRPPGPPWPPWPPLAPLGPPALRSPTPIVPNGQAPPPSGHSPHLVQPQTMNVSNDNGASPKSASPCSHSFSTPNISLSTSPPHHLTTSSPPPPHHLPRRPPSMPSPSAATTTTFAICCHRGRRRRLFHYRDLNSRFVPHSVDPSPFTLVFQANLLSFFISSSSSSSLFYLLLRGIAAMVSTLLTFTLAVSFSILAQVHGSAIPNSRRSDGILRLPVTAVRSTHKREEHTALYNIQTGTRYMIEFTLGSPPQSHALQLDTGSSETMLNPTCALAGRITSRELCEYFPHYIANASTTARDLKLSTTFTYGKGGGTIRFFSDDFVIGGKDGHVPSPSQQSANHPSESTITAQQFGLTTTSHDLPVGLLGVGPGIELTGYPTLVDNLAIQNITNSRAFSIDLRAYDTEAGAVIFGGIDTGKYIGALQKLPIIPPGEAPDKFARYWVYMNSIGITKPGEAKKLYTLPSTDPRGQPVFLDSGGTLTRLPSTLVNAIVADFPGAVNDGGSGLYLVDCATANKTGSIHFGFGDTVIDVPYRDFMWHILGMCYLGITIDEDLPVLGASFLRGAFVVFDQDNQNVHIAQSGDCGTNLVPIGKGPDAVPSLVGGCGSLPRSSSALPSTVQSGTSVTRSITETSSPAPSTAGSLTQPAGASATSPGSPPVAPPKSGPPAVQTPGVVPPTVQTPGVEPPAVQTPGVGPPAVQTPGVEPPTVQTPGPPAVQTPGDGSPAYVPGSGPPAVHNPGVGYPAAPAISPPPESTPLNTPIYTFSSNAVTKTIFATQVYTITACAASVTDCPIGKVTTTVVPEKTKVRIDKYILATTTGYASIPLELVANPAPIAPKIPISFPVPLQVLPDPAVTYRPSPTLGPPAGLPPVKWDTVSVYSAVPYPVASGANGNPGYPYGGPLNVTAMPFLSAAESTRGNPLSGCLCVCLPVWSLSASAEAHGERVVGSHGSSSPPSSSSSVSDLRAARLVGWFHLPSRARTSRSQDSGLGLGLGACSYCEFGVQRGRIFRYKSESVKPPKTFIDIQKIATSHSLLISGSTSDFSTLIRKDIDERSSRRRAATNESENSQVLYMANPKRSRRSGRKSLSSVANNLSRGYEGSSDKEEAHVRDTLSWNIIDQEIYEWQYVCQTGRPYWWSQESKYTRLKKLQPRVRDSSTGCWMRELDASPKPVFAEKRRAVSDNYFCDPSTIHDLAHLIAVQLLGACFTLPPDHILGIPSPSYTFDRYAAGRLPDPRMISSLRMHTQFRYSPSFGHQARNTSPVQAWPRRFGASSPGFSTSVAGTGDSTGASRRASRRRTVNTTNGSASSGSLDSNGKDILDGASRTETSRPTTSGHPAYSSNRTSNGRQQRSSQGEWKITYPDSTSNSRPGSKYSLEAAIRSEPHHVFIQPVRELVVKRWAKFKRRLSGSLHSALPMRGSEDQGSELGSTVSSSDARTRRRRAQERGEIHSSIDSTPPAHYNSPASGNASPSGSPMRVDWSRAPVFPLSNANISEGALAAADRRIAAAALSRSSSPSPRIRYTYPSESPVHSPQEMSGLAPLSRPAFPLYPPVRFSSSGSVAAPKSKPKSFSSARNSARQQRKSRLSEMHTLDDVHAEHPELDDRHALSAPASTLNSTVVSPMELPGRLLEDLSAASSPDPVAWRPRMERLSSNGTQIFTPQDDGIELDGLPVGPASNVWTRGVGRESSYL</sequence>
<feature type="compositionally biased region" description="Polar residues" evidence="8">
    <location>
        <begin position="1417"/>
        <end position="1431"/>
    </location>
</feature>
<feature type="region of interest" description="Disordered" evidence="8">
    <location>
        <begin position="92"/>
        <end position="251"/>
    </location>
</feature>
<feature type="region of interest" description="Disordered" evidence="8">
    <location>
        <begin position="1699"/>
        <end position="1728"/>
    </location>
</feature>
<protein>
    <submittedName>
        <fullName evidence="10">Secreted aspartic proteinase</fullName>
    </submittedName>
</protein>
<reference evidence="10 11" key="1">
    <citation type="journal article" date="2012" name="BMC Genomics">
        <title>Sequencing the genome of Marssonina brunnea reveals fungus-poplar co-evolution.</title>
        <authorList>
            <person name="Zhu S."/>
            <person name="Cao Y.-Z."/>
            <person name="Jiang C."/>
            <person name="Tan B.-Y."/>
            <person name="Wang Z."/>
            <person name="Feng S."/>
            <person name="Zhang L."/>
            <person name="Su X.-H."/>
            <person name="Brejova B."/>
            <person name="Vinar T."/>
            <person name="Xu M."/>
            <person name="Wang M.-X."/>
            <person name="Zhang S.-G."/>
            <person name="Huang M.-R."/>
            <person name="Wu R."/>
            <person name="Zhou Y."/>
        </authorList>
    </citation>
    <scope>NUCLEOTIDE SEQUENCE [LARGE SCALE GENOMIC DNA]</scope>
    <source>
        <strain evidence="10 11">MB_m1</strain>
    </source>
</reference>
<evidence type="ECO:0000259" key="9">
    <source>
        <dbReference type="PROSITE" id="PS51767"/>
    </source>
</evidence>
<dbReference type="Gene3D" id="2.40.70.10">
    <property type="entry name" value="Acid Proteases"/>
    <property type="match status" value="2"/>
</dbReference>
<keyword evidence="2" id="KW-0645">Protease</keyword>
<feature type="compositionally biased region" description="Basic and acidic residues" evidence="8">
    <location>
        <begin position="92"/>
        <end position="124"/>
    </location>
</feature>
<dbReference type="GO" id="GO:0009277">
    <property type="term" value="C:fungal-type cell wall"/>
    <property type="evidence" value="ECO:0007669"/>
    <property type="project" value="TreeGrafter"/>
</dbReference>
<dbReference type="PROSITE" id="PS51767">
    <property type="entry name" value="PEPTIDASE_A1"/>
    <property type="match status" value="1"/>
</dbReference>
<feature type="compositionally biased region" description="Low complexity" evidence="8">
    <location>
        <begin position="1699"/>
        <end position="1716"/>
    </location>
</feature>
<feature type="region of interest" description="Disordered" evidence="8">
    <location>
        <begin position="1196"/>
        <end position="1245"/>
    </location>
</feature>
<feature type="compositionally biased region" description="Pro residues" evidence="8">
    <location>
        <begin position="231"/>
        <end position="246"/>
    </location>
</feature>
<evidence type="ECO:0000256" key="4">
    <source>
        <dbReference type="ARBA" id="ARBA00022750"/>
    </source>
</evidence>
<feature type="region of interest" description="Disordered" evidence="8">
    <location>
        <begin position="751"/>
        <end position="890"/>
    </location>
</feature>
<feature type="domain" description="Peptidase A1" evidence="9">
    <location>
        <begin position="382"/>
        <end position="720"/>
    </location>
</feature>
<dbReference type="EMBL" id="JH921432">
    <property type="protein sequence ID" value="EKD18822.1"/>
    <property type="molecule type" value="Genomic_DNA"/>
</dbReference>
<feature type="region of interest" description="Disordered" evidence="8">
    <location>
        <begin position="1394"/>
        <end position="1514"/>
    </location>
</feature>
<dbReference type="HOGENOM" id="CLU_237311_0_0_1"/>
<dbReference type="SUPFAM" id="SSF50630">
    <property type="entry name" value="Acid proteases"/>
    <property type="match status" value="1"/>
</dbReference>
<dbReference type="KEGG" id="mbe:MBM_03064"/>
<name>K1X1C4_MARBU</name>
<keyword evidence="5" id="KW-0378">Hydrolase</keyword>
<dbReference type="InParanoid" id="K1X1C4"/>
<dbReference type="InterPro" id="IPR033121">
    <property type="entry name" value="PEPTIDASE_A1"/>
</dbReference>
<proteinExistence type="inferred from homology"/>
<feature type="region of interest" description="Disordered" evidence="8">
    <location>
        <begin position="1651"/>
        <end position="1681"/>
    </location>
</feature>
<feature type="compositionally biased region" description="Polar residues" evidence="8">
    <location>
        <begin position="1667"/>
        <end position="1677"/>
    </location>
</feature>
<dbReference type="GO" id="GO:0004190">
    <property type="term" value="F:aspartic-type endopeptidase activity"/>
    <property type="evidence" value="ECO:0007669"/>
    <property type="project" value="UniProtKB-KW"/>
</dbReference>
<feature type="compositionally biased region" description="Polar residues" evidence="8">
    <location>
        <begin position="751"/>
        <end position="786"/>
    </location>
</feature>
<dbReference type="Pfam" id="PF00026">
    <property type="entry name" value="Asp"/>
    <property type="match status" value="1"/>
</dbReference>
<feature type="compositionally biased region" description="Low complexity" evidence="8">
    <location>
        <begin position="218"/>
        <end position="230"/>
    </location>
</feature>
<dbReference type="GO" id="GO:0005576">
    <property type="term" value="C:extracellular region"/>
    <property type="evidence" value="ECO:0007669"/>
    <property type="project" value="TreeGrafter"/>
</dbReference>
<keyword evidence="6" id="KW-0865">Zymogen</keyword>
<gene>
    <name evidence="10" type="ORF">MBM_03064</name>
</gene>
<organism evidence="10 11">
    <name type="scientific">Marssonina brunnea f. sp. multigermtubi (strain MB_m1)</name>
    <name type="common">Marssonina leaf spot fungus</name>
    <dbReference type="NCBI Taxonomy" id="1072389"/>
    <lineage>
        <taxon>Eukaryota</taxon>
        <taxon>Fungi</taxon>
        <taxon>Dikarya</taxon>
        <taxon>Ascomycota</taxon>
        <taxon>Pezizomycotina</taxon>
        <taxon>Leotiomycetes</taxon>
        <taxon>Helotiales</taxon>
        <taxon>Drepanopezizaceae</taxon>
        <taxon>Drepanopeziza</taxon>
    </lineage>
</organism>
<evidence type="ECO:0000256" key="6">
    <source>
        <dbReference type="ARBA" id="ARBA00023145"/>
    </source>
</evidence>
<feature type="active site" evidence="7">
    <location>
        <position position="400"/>
    </location>
</feature>
<evidence type="ECO:0000256" key="5">
    <source>
        <dbReference type="ARBA" id="ARBA00022801"/>
    </source>
</evidence>
<feature type="compositionally biased region" description="Low complexity" evidence="8">
    <location>
        <begin position="1651"/>
        <end position="1663"/>
    </location>
</feature>
<dbReference type="InterPro" id="IPR021109">
    <property type="entry name" value="Peptidase_aspartic_dom_sf"/>
</dbReference>
<accession>K1X1C4</accession>
<dbReference type="GO" id="GO:0006508">
    <property type="term" value="P:proteolysis"/>
    <property type="evidence" value="ECO:0007669"/>
    <property type="project" value="UniProtKB-KW"/>
</dbReference>
<evidence type="ECO:0000256" key="3">
    <source>
        <dbReference type="ARBA" id="ARBA00022729"/>
    </source>
</evidence>
<evidence type="ECO:0000313" key="10">
    <source>
        <dbReference type="EMBL" id="EKD18822.1"/>
    </source>
</evidence>
<evidence type="ECO:0000313" key="11">
    <source>
        <dbReference type="Proteomes" id="UP000006753"/>
    </source>
</evidence>
<evidence type="ECO:0000256" key="1">
    <source>
        <dbReference type="ARBA" id="ARBA00007447"/>
    </source>
</evidence>
<dbReference type="Proteomes" id="UP000006753">
    <property type="component" value="Unassembled WGS sequence"/>
</dbReference>
<keyword evidence="3" id="KW-0732">Signal</keyword>
<comment type="similarity">
    <text evidence="1">Belongs to the peptidase A1 family.</text>
</comment>
<dbReference type="GO" id="GO:0031505">
    <property type="term" value="P:fungal-type cell wall organization"/>
    <property type="evidence" value="ECO:0007669"/>
    <property type="project" value="TreeGrafter"/>
</dbReference>
<evidence type="ECO:0000256" key="7">
    <source>
        <dbReference type="PIRSR" id="PIRSR601461-1"/>
    </source>
</evidence>
<evidence type="ECO:0000256" key="2">
    <source>
        <dbReference type="ARBA" id="ARBA00022670"/>
    </source>
</evidence>
<feature type="compositionally biased region" description="Low complexity" evidence="8">
    <location>
        <begin position="807"/>
        <end position="828"/>
    </location>
</feature>
<feature type="region of interest" description="Disordered" evidence="8">
    <location>
        <begin position="1556"/>
        <end position="1619"/>
    </location>
</feature>
<dbReference type="InterPro" id="IPR001461">
    <property type="entry name" value="Aspartic_peptidase_A1"/>
</dbReference>
<dbReference type="PANTHER" id="PTHR47965:SF12">
    <property type="entry name" value="ASPARTIC PROTEINASE 3-RELATED"/>
    <property type="match status" value="1"/>
</dbReference>